<dbReference type="EMBL" id="CP095074">
    <property type="protein sequence ID" value="UOQ91661.1"/>
    <property type="molecule type" value="Genomic_DNA"/>
</dbReference>
<evidence type="ECO:0000313" key="1">
    <source>
        <dbReference type="EMBL" id="UOQ91661.1"/>
    </source>
</evidence>
<dbReference type="Proteomes" id="UP000831880">
    <property type="component" value="Chromosome"/>
</dbReference>
<gene>
    <name evidence="1" type="ORF">MUO14_13990</name>
</gene>
<accession>A0ABY4GU32</accession>
<reference evidence="1 2" key="1">
    <citation type="submission" date="2022-04" db="EMBL/GenBank/DDBJ databases">
        <title>Halobacillus sp. isolated from saltern.</title>
        <authorList>
            <person name="Won M."/>
            <person name="Lee C.-M."/>
            <person name="Woen H.-Y."/>
            <person name="Kwon S.-W."/>
        </authorList>
    </citation>
    <scope>NUCLEOTIDE SEQUENCE [LARGE SCALE GENOMIC DNA]</scope>
    <source>
        <strain evidence="1 2">SSTM10-2</strain>
    </source>
</reference>
<proteinExistence type="predicted"/>
<protein>
    <submittedName>
        <fullName evidence="1">Uncharacterized protein</fullName>
    </submittedName>
</protein>
<sequence length="56" mass="6420">MYVHNGHFGEGKLVDQDVQERLDQLGNATVQLTSQLYRRNVAIQQPSIPRQKLNQS</sequence>
<evidence type="ECO:0000313" key="2">
    <source>
        <dbReference type="Proteomes" id="UP000831880"/>
    </source>
</evidence>
<dbReference type="RefSeq" id="WP_244751272.1">
    <property type="nucleotide sequence ID" value="NZ_CP095074.1"/>
</dbReference>
<keyword evidence="2" id="KW-1185">Reference proteome</keyword>
<organism evidence="1 2">
    <name type="scientific">Halobacillus shinanisalinarum</name>
    <dbReference type="NCBI Taxonomy" id="2932258"/>
    <lineage>
        <taxon>Bacteria</taxon>
        <taxon>Bacillati</taxon>
        <taxon>Bacillota</taxon>
        <taxon>Bacilli</taxon>
        <taxon>Bacillales</taxon>
        <taxon>Bacillaceae</taxon>
        <taxon>Halobacillus</taxon>
    </lineage>
</organism>
<name>A0ABY4GU32_9BACI</name>